<dbReference type="PROSITE" id="PS00027">
    <property type="entry name" value="HOMEOBOX_1"/>
    <property type="match status" value="1"/>
</dbReference>
<evidence type="ECO:0000256" key="6">
    <source>
        <dbReference type="ARBA" id="ARBA00023163"/>
    </source>
</evidence>
<evidence type="ECO:0000256" key="3">
    <source>
        <dbReference type="ARBA" id="ARBA00023015"/>
    </source>
</evidence>
<dbReference type="GO" id="GO:0000981">
    <property type="term" value="F:DNA-binding transcription factor activity, RNA polymerase II-specific"/>
    <property type="evidence" value="ECO:0007669"/>
    <property type="project" value="InterPro"/>
</dbReference>
<dbReference type="EMBL" id="LR031576">
    <property type="protein sequence ID" value="VDD13239.1"/>
    <property type="molecule type" value="Genomic_DNA"/>
</dbReference>
<name>A0A3P6D0Y0_BRACM</name>
<dbReference type="Gene3D" id="1.10.10.60">
    <property type="entry name" value="Homeodomain-like"/>
    <property type="match status" value="1"/>
</dbReference>
<keyword evidence="3" id="KW-0805">Transcription regulation</keyword>
<dbReference type="SMART" id="SM00340">
    <property type="entry name" value="HALZ"/>
    <property type="match status" value="1"/>
</dbReference>
<gene>
    <name evidence="13" type="ORF">BRAA04T17361Z</name>
    <name evidence="12" type="ORF">BRAPAZ1V2_A04P18770.2</name>
</gene>
<evidence type="ECO:0000259" key="11">
    <source>
        <dbReference type="PROSITE" id="PS50071"/>
    </source>
</evidence>
<evidence type="ECO:0000256" key="1">
    <source>
        <dbReference type="ARBA" id="ARBA00004123"/>
    </source>
</evidence>
<feature type="compositionally biased region" description="Acidic residues" evidence="10">
    <location>
        <begin position="86"/>
        <end position="95"/>
    </location>
</feature>
<organism evidence="13">
    <name type="scientific">Brassica campestris</name>
    <name type="common">Field mustard</name>
    <dbReference type="NCBI Taxonomy" id="3711"/>
    <lineage>
        <taxon>Eukaryota</taxon>
        <taxon>Viridiplantae</taxon>
        <taxon>Streptophyta</taxon>
        <taxon>Embryophyta</taxon>
        <taxon>Tracheophyta</taxon>
        <taxon>Spermatophyta</taxon>
        <taxon>Magnoliopsida</taxon>
        <taxon>eudicotyledons</taxon>
        <taxon>Gunneridae</taxon>
        <taxon>Pentapetalae</taxon>
        <taxon>rosids</taxon>
        <taxon>malvids</taxon>
        <taxon>Brassicales</taxon>
        <taxon>Brassicaceae</taxon>
        <taxon>Brassiceae</taxon>
        <taxon>Brassica</taxon>
    </lineage>
</organism>
<keyword evidence="5 8" id="KW-0371">Homeobox</keyword>
<reference evidence="13" key="1">
    <citation type="submission" date="2018-11" db="EMBL/GenBank/DDBJ databases">
        <authorList>
            <consortium name="Genoscope - CEA"/>
            <person name="William W."/>
        </authorList>
    </citation>
    <scope>NUCLEOTIDE SEQUENCE</scope>
</reference>
<dbReference type="InterPro" id="IPR001356">
    <property type="entry name" value="HD"/>
</dbReference>
<dbReference type="InterPro" id="IPR017970">
    <property type="entry name" value="Homeobox_CS"/>
</dbReference>
<dbReference type="SMART" id="SM00389">
    <property type="entry name" value="HOX"/>
    <property type="match status" value="1"/>
</dbReference>
<dbReference type="EMBL" id="LS974620">
    <property type="protein sequence ID" value="CAG7906976.1"/>
    <property type="molecule type" value="Genomic_DNA"/>
</dbReference>
<dbReference type="PROSITE" id="PS50071">
    <property type="entry name" value="HOMEOBOX_2"/>
    <property type="match status" value="1"/>
</dbReference>
<comment type="similarity">
    <text evidence="2">Belongs to the HD-ZIP homeobox family. Class II subfamily.</text>
</comment>
<dbReference type="InterPro" id="IPR003106">
    <property type="entry name" value="Leu_zip_homeo"/>
</dbReference>
<dbReference type="Proteomes" id="UP000694005">
    <property type="component" value="Chromosome A04"/>
</dbReference>
<dbReference type="InterPro" id="IPR050762">
    <property type="entry name" value="HD-ZIP_Homeobox_LZ_Class_II"/>
</dbReference>
<dbReference type="SUPFAM" id="SSF46689">
    <property type="entry name" value="Homeodomain-like"/>
    <property type="match status" value="1"/>
</dbReference>
<dbReference type="InterPro" id="IPR009057">
    <property type="entry name" value="Homeodomain-like_sf"/>
</dbReference>
<keyword evidence="4 8" id="KW-0238">DNA-binding</keyword>
<evidence type="ECO:0000256" key="5">
    <source>
        <dbReference type="ARBA" id="ARBA00023155"/>
    </source>
</evidence>
<evidence type="ECO:0000313" key="12">
    <source>
        <dbReference type="EMBL" id="CAG7906976.1"/>
    </source>
</evidence>
<dbReference type="AlphaFoldDB" id="A0A3P6D0Y0"/>
<comment type="subcellular location">
    <subcellularLocation>
        <location evidence="1 8 9">Nucleus</location>
    </subcellularLocation>
</comment>
<dbReference type="PANTHER" id="PTHR45714">
    <property type="entry name" value="HOMEOBOX-LEUCINE ZIPPER PROTEIN HAT14"/>
    <property type="match status" value="1"/>
</dbReference>
<feature type="domain" description="Homeobox" evidence="11">
    <location>
        <begin position="112"/>
        <end position="172"/>
    </location>
</feature>
<dbReference type="GO" id="GO:0043565">
    <property type="term" value="F:sequence-specific DNA binding"/>
    <property type="evidence" value="ECO:0007669"/>
    <property type="project" value="InterPro"/>
</dbReference>
<dbReference type="Pfam" id="PF02183">
    <property type="entry name" value="HALZ"/>
    <property type="match status" value="1"/>
</dbReference>
<evidence type="ECO:0000256" key="9">
    <source>
        <dbReference type="RuleBase" id="RU000682"/>
    </source>
</evidence>
<evidence type="ECO:0000313" key="13">
    <source>
        <dbReference type="EMBL" id="VDD13239.1"/>
    </source>
</evidence>
<evidence type="ECO:0000256" key="2">
    <source>
        <dbReference type="ARBA" id="ARBA00006074"/>
    </source>
</evidence>
<dbReference type="Gramene" id="A04p18770.2_BraZ1">
    <property type="protein sequence ID" value="A04p18770.2_BraZ1.CDS"/>
    <property type="gene ID" value="A04g18770.2_BraZ1"/>
</dbReference>
<keyword evidence="6" id="KW-0804">Transcription</keyword>
<proteinExistence type="inferred from homology"/>
<dbReference type="GO" id="GO:0005634">
    <property type="term" value="C:nucleus"/>
    <property type="evidence" value="ECO:0007669"/>
    <property type="project" value="UniProtKB-SubCell"/>
</dbReference>
<dbReference type="Pfam" id="PF00046">
    <property type="entry name" value="Homeodomain"/>
    <property type="match status" value="1"/>
</dbReference>
<accession>A0A3P6D0Y0</accession>
<evidence type="ECO:0000256" key="7">
    <source>
        <dbReference type="ARBA" id="ARBA00023242"/>
    </source>
</evidence>
<sequence>MGFDDSCNTGLVLGLGLSPSSNNYNNTIKRSSGYKSDPSLTLSLSGDPSMMVVAGTDLLCRQTSSHSGVSSFSTGRVVKRERDGCEESQEEEEEEKEKTERLISDYHEDEEGVSARKKLRLTKEQSALLEESFKHHSTLNPKQKQDLARQLNLRPRQVEVWFQNRRARTKLKQTEVDCEFLKKCCETLTDENIRLQKEIQELKTLKLTHQPFYMHMPASTLTMCPSCERIGGRSGGESGGEGVGGGSSVATTVVVDGGTSKGAFSISSKPHFFNPCTNSSAAC</sequence>
<dbReference type="PANTHER" id="PTHR45714:SF34">
    <property type="entry name" value="HOMEOBOX-LEUCINE ZIPPER PROTEIN HAT9"/>
    <property type="match status" value="1"/>
</dbReference>
<dbReference type="CDD" id="cd00086">
    <property type="entry name" value="homeodomain"/>
    <property type="match status" value="1"/>
</dbReference>
<feature type="region of interest" description="Disordered" evidence="10">
    <location>
        <begin position="70"/>
        <end position="102"/>
    </location>
</feature>
<evidence type="ECO:0000256" key="4">
    <source>
        <dbReference type="ARBA" id="ARBA00023125"/>
    </source>
</evidence>
<dbReference type="FunFam" id="1.10.10.60:FF:000577">
    <property type="entry name" value="Homeobox-leucine zipper protein 18"/>
    <property type="match status" value="1"/>
</dbReference>
<keyword evidence="7 8" id="KW-0539">Nucleus</keyword>
<evidence type="ECO:0000256" key="8">
    <source>
        <dbReference type="PROSITE-ProRule" id="PRU00108"/>
    </source>
</evidence>
<feature type="DNA-binding region" description="Homeobox" evidence="8">
    <location>
        <begin position="114"/>
        <end position="173"/>
    </location>
</feature>
<protein>
    <recommendedName>
        <fullName evidence="11">Homeobox domain-containing protein</fullName>
    </recommendedName>
</protein>
<evidence type="ECO:0000256" key="10">
    <source>
        <dbReference type="SAM" id="MobiDB-lite"/>
    </source>
</evidence>